<feature type="compositionally biased region" description="Basic and acidic residues" evidence="1">
    <location>
        <begin position="174"/>
        <end position="183"/>
    </location>
</feature>
<organism evidence="2">
    <name type="scientific">Ananas comosus var. bracteatus</name>
    <name type="common">red pineapple</name>
    <dbReference type="NCBI Taxonomy" id="296719"/>
    <lineage>
        <taxon>Eukaryota</taxon>
        <taxon>Viridiplantae</taxon>
        <taxon>Streptophyta</taxon>
        <taxon>Embryophyta</taxon>
        <taxon>Tracheophyta</taxon>
        <taxon>Spermatophyta</taxon>
        <taxon>Magnoliopsida</taxon>
        <taxon>Liliopsida</taxon>
        <taxon>Poales</taxon>
        <taxon>Bromeliaceae</taxon>
        <taxon>Bromelioideae</taxon>
        <taxon>Ananas</taxon>
    </lineage>
</organism>
<name>A0A6V7NI23_ANACO</name>
<evidence type="ECO:0000256" key="1">
    <source>
        <dbReference type="SAM" id="MobiDB-lite"/>
    </source>
</evidence>
<protein>
    <submittedName>
        <fullName evidence="2">Uncharacterized protein</fullName>
    </submittedName>
</protein>
<gene>
    <name evidence="2" type="ORF">CB5_LOCUS1463</name>
</gene>
<proteinExistence type="predicted"/>
<dbReference type="EMBL" id="LR862138">
    <property type="protein sequence ID" value="CAD1818252.1"/>
    <property type="molecule type" value="Genomic_DNA"/>
</dbReference>
<feature type="region of interest" description="Disordered" evidence="1">
    <location>
        <begin position="145"/>
        <end position="183"/>
    </location>
</feature>
<accession>A0A6V7NI23</accession>
<reference evidence="2" key="1">
    <citation type="submission" date="2020-07" db="EMBL/GenBank/DDBJ databases">
        <authorList>
            <person name="Lin J."/>
        </authorList>
    </citation>
    <scope>NUCLEOTIDE SEQUENCE</scope>
</reference>
<sequence>MILFYWSRGAVWNFHHHLVGELGSLWRYPKFPVLLFLALTNVLACYQTFLAQCVGSSTPNTSLINFLSRFGRSNDELGELPRADFDTNDAPQSRSRSLFELDRDTLHTRLGSAHECHSGVRLCAFALMSLMPVGLALHGPVSVDRADSRNGSGTGVFTVSGTEPQVPVAAPSADQDRGKGVAS</sequence>
<dbReference type="AlphaFoldDB" id="A0A6V7NI23"/>
<evidence type="ECO:0000313" key="2">
    <source>
        <dbReference type="EMBL" id="CAD1818252.1"/>
    </source>
</evidence>